<accession>A0A653EWL9</accession>
<dbReference type="SUPFAM" id="SSF51735">
    <property type="entry name" value="NAD(P)-binding Rossmann-fold domains"/>
    <property type="match status" value="1"/>
</dbReference>
<dbReference type="InterPro" id="IPR036291">
    <property type="entry name" value="NAD(P)-bd_dom_sf"/>
</dbReference>
<proteinExistence type="predicted"/>
<dbReference type="EMBL" id="LR589302">
    <property type="protein sequence ID" value="VTP01156.1"/>
    <property type="molecule type" value="Genomic_DNA"/>
</dbReference>
<gene>
    <name evidence="1" type="ORF">BIN_B_02774</name>
</gene>
<reference evidence="1" key="1">
    <citation type="submission" date="2019-05" db="EMBL/GenBank/DDBJ databases">
        <authorList>
            <person name="Naeem R."/>
            <person name="Antony C."/>
            <person name="Guan Q."/>
        </authorList>
    </citation>
    <scope>NUCLEOTIDE SEQUENCE</scope>
    <source>
        <strain evidence="1">3</strain>
    </source>
</reference>
<evidence type="ECO:0000313" key="1">
    <source>
        <dbReference type="EMBL" id="VTP01156.1"/>
    </source>
</evidence>
<name>A0A653EWL9_MYCKA</name>
<sequence>MLAKHVSSSNSRVPDAGVWNVACFLVTELTVLEVAELIRALADSGSTIEFGPPAVDDPPRRCPDITLARRRLGWWPRVDHRTGLSRTLQWLRMTPDHSRRVPAREPLAT</sequence>
<dbReference type="AlphaFoldDB" id="A0A653EWL9"/>
<organism evidence="1">
    <name type="scientific">Mycobacterium kansasii</name>
    <dbReference type="NCBI Taxonomy" id="1768"/>
    <lineage>
        <taxon>Bacteria</taxon>
        <taxon>Bacillati</taxon>
        <taxon>Actinomycetota</taxon>
        <taxon>Actinomycetes</taxon>
        <taxon>Mycobacteriales</taxon>
        <taxon>Mycobacteriaceae</taxon>
        <taxon>Mycobacterium</taxon>
    </lineage>
</organism>
<dbReference type="Gene3D" id="3.40.50.720">
    <property type="entry name" value="NAD(P)-binding Rossmann-like Domain"/>
    <property type="match status" value="1"/>
</dbReference>
<protein>
    <submittedName>
        <fullName evidence="1">Uncharacterized protein</fullName>
    </submittedName>
</protein>